<gene>
    <name evidence="2" type="ORF">BSAL_51100</name>
</gene>
<dbReference type="VEuPathDB" id="TriTrypDB:BSAL_51100"/>
<keyword evidence="1" id="KW-0547">Nucleotide-binding</keyword>
<dbReference type="AlphaFoldDB" id="A0A0S4IHL0"/>
<evidence type="ECO:0000256" key="1">
    <source>
        <dbReference type="PROSITE-ProRule" id="PRU10141"/>
    </source>
</evidence>
<dbReference type="EMBL" id="CYKH01000057">
    <property type="protein sequence ID" value="CUE66201.1"/>
    <property type="molecule type" value="Genomic_DNA"/>
</dbReference>
<evidence type="ECO:0000313" key="3">
    <source>
        <dbReference type="Proteomes" id="UP000051952"/>
    </source>
</evidence>
<proteinExistence type="predicted"/>
<dbReference type="PROSITE" id="PS00107">
    <property type="entry name" value="PROTEIN_KINASE_ATP"/>
    <property type="match status" value="1"/>
</dbReference>
<feature type="non-terminal residue" evidence="2">
    <location>
        <position position="189"/>
    </location>
</feature>
<evidence type="ECO:0008006" key="4">
    <source>
        <dbReference type="Google" id="ProtNLM"/>
    </source>
</evidence>
<organism evidence="2 3">
    <name type="scientific">Bodo saltans</name>
    <name type="common">Flagellated protozoan</name>
    <dbReference type="NCBI Taxonomy" id="75058"/>
    <lineage>
        <taxon>Eukaryota</taxon>
        <taxon>Discoba</taxon>
        <taxon>Euglenozoa</taxon>
        <taxon>Kinetoplastea</taxon>
        <taxon>Metakinetoplastina</taxon>
        <taxon>Eubodonida</taxon>
        <taxon>Bodonidae</taxon>
        <taxon>Bodo</taxon>
    </lineage>
</organism>
<sequence length="189" mass="21981">MAAMIITPRSRFLLRFVSSSNHLPSPFRAQNATWAFPPYFLSCVSNNNNNFGIPQKQCAHILIVRGAHQQRWPSMMHRSTWIGSVQYSAFFSNLGTRLCSMPCIWFEFSEHFFDGWRFFFLTEKKFFTKTVLTKEETQSMSDITLEPQRLMGERFTLLKELGKGAFGEALLVIDKTTRRHMVVKRILPS</sequence>
<keyword evidence="1" id="KW-0067">ATP-binding</keyword>
<dbReference type="Gene3D" id="3.30.200.20">
    <property type="entry name" value="Phosphorylase Kinase, domain 1"/>
    <property type="match status" value="1"/>
</dbReference>
<dbReference type="InterPro" id="IPR011009">
    <property type="entry name" value="Kinase-like_dom_sf"/>
</dbReference>
<keyword evidence="3" id="KW-1185">Reference proteome</keyword>
<dbReference type="InterPro" id="IPR017441">
    <property type="entry name" value="Protein_kinase_ATP_BS"/>
</dbReference>
<accession>A0A0S4IHL0</accession>
<dbReference type="SUPFAM" id="SSF56112">
    <property type="entry name" value="Protein kinase-like (PK-like)"/>
    <property type="match status" value="1"/>
</dbReference>
<dbReference type="Proteomes" id="UP000051952">
    <property type="component" value="Unassembled WGS sequence"/>
</dbReference>
<evidence type="ECO:0000313" key="2">
    <source>
        <dbReference type="EMBL" id="CUE66201.1"/>
    </source>
</evidence>
<feature type="binding site" evidence="1">
    <location>
        <position position="184"/>
    </location>
    <ligand>
        <name>ATP</name>
        <dbReference type="ChEBI" id="CHEBI:30616"/>
    </ligand>
</feature>
<reference evidence="3" key="1">
    <citation type="submission" date="2015-09" db="EMBL/GenBank/DDBJ databases">
        <authorList>
            <consortium name="Pathogen Informatics"/>
        </authorList>
    </citation>
    <scope>NUCLEOTIDE SEQUENCE [LARGE SCALE GENOMIC DNA]</scope>
    <source>
        <strain evidence="3">Lake Konstanz</strain>
    </source>
</reference>
<name>A0A0S4IHL0_BODSA</name>
<dbReference type="GO" id="GO:0005524">
    <property type="term" value="F:ATP binding"/>
    <property type="evidence" value="ECO:0007669"/>
    <property type="project" value="UniProtKB-UniRule"/>
</dbReference>
<protein>
    <recommendedName>
        <fullName evidence="4">Protein kinase</fullName>
    </recommendedName>
</protein>